<dbReference type="AlphaFoldDB" id="A0AAE3UB78"/>
<comment type="caution">
    <text evidence="1">The sequence shown here is derived from an EMBL/GenBank/DDBJ whole genome shotgun (WGS) entry which is preliminary data.</text>
</comment>
<proteinExistence type="predicted"/>
<evidence type="ECO:0000313" key="1">
    <source>
        <dbReference type="EMBL" id="MDJ1484113.1"/>
    </source>
</evidence>
<accession>A0AAE3UB78</accession>
<organism evidence="1 2">
    <name type="scientific">Xanthocytophaga flava</name>
    <dbReference type="NCBI Taxonomy" id="3048013"/>
    <lineage>
        <taxon>Bacteria</taxon>
        <taxon>Pseudomonadati</taxon>
        <taxon>Bacteroidota</taxon>
        <taxon>Cytophagia</taxon>
        <taxon>Cytophagales</taxon>
        <taxon>Rhodocytophagaceae</taxon>
        <taxon>Xanthocytophaga</taxon>
    </lineage>
</organism>
<sequence length="190" mass="21862">MKLLCKPHKLIKVIVIVFLVRIVLIDQCVEYLTVCRKQTIKKFESKSSGMGNMSHLHMVAELLGSIAFSFELNQLAKAKDPTLKCYAFWLLAKRNEKSMIKDLLRENRKDTSAIYYSGPCIGWDTQVCELMVEIVTWGNRFPLTQILNQEDLQELGIKDQNIVATPLGYEYVDCCRWESILFGFFEVVLG</sequence>
<dbReference type="RefSeq" id="WP_313984955.1">
    <property type="nucleotide sequence ID" value="NZ_JASJOS010000013.1"/>
</dbReference>
<dbReference type="EMBL" id="JASJOS010000013">
    <property type="protein sequence ID" value="MDJ1484113.1"/>
    <property type="molecule type" value="Genomic_DNA"/>
</dbReference>
<name>A0AAE3UB78_9BACT</name>
<gene>
    <name evidence="1" type="ORF">QNI16_26685</name>
</gene>
<protein>
    <submittedName>
        <fullName evidence="1">Uncharacterized protein</fullName>
    </submittedName>
</protein>
<reference evidence="1" key="1">
    <citation type="submission" date="2023-05" db="EMBL/GenBank/DDBJ databases">
        <authorList>
            <person name="Zhang X."/>
        </authorList>
    </citation>
    <scope>NUCLEOTIDE SEQUENCE</scope>
    <source>
        <strain evidence="1">YF14B1</strain>
    </source>
</reference>
<evidence type="ECO:0000313" key="2">
    <source>
        <dbReference type="Proteomes" id="UP001241110"/>
    </source>
</evidence>
<dbReference type="Proteomes" id="UP001241110">
    <property type="component" value="Unassembled WGS sequence"/>
</dbReference>